<sequence length="330" mass="36801">MATTELTKRLLEIADSPPTDISDEERWALMEAFEMAKLSLENPLEVTVFPSVTLCLAVDMKLLDLGLEAQGPITADELASGSGAASELIESIIHIASQLPPVTFLLEYLKEKGYHSPTDATNGPFQYTRKSKLQYFDWLSQRPKIQHAFNKTMAIHRVGRGEECFELSPVEERLSMRDAESSRILLVDIGGSLPASLIFEDLPAVVASASSLPPGIEGLGHGLFQPQPPSLRNAKAQRWEQSYMRTVLHDWPDKQALQILGHIREFMEKDSVLLINETIFPYENVAFYPAALDLIMMELLDKAGFRFVAMWRPKDFGPGSGTLLEAVLKE</sequence>
<dbReference type="GO" id="GO:0008168">
    <property type="term" value="F:methyltransferase activity"/>
    <property type="evidence" value="ECO:0007669"/>
    <property type="project" value="UniProtKB-KW"/>
</dbReference>
<dbReference type="OrthoDB" id="1535081at2759"/>
<dbReference type="PANTHER" id="PTHR43712">
    <property type="entry name" value="PUTATIVE (AFU_ORTHOLOGUE AFUA_4G14580)-RELATED"/>
    <property type="match status" value="1"/>
</dbReference>
<dbReference type="Gene3D" id="3.40.50.150">
    <property type="entry name" value="Vaccinia Virus protein VP39"/>
    <property type="match status" value="1"/>
</dbReference>
<dbReference type="SUPFAM" id="SSF53335">
    <property type="entry name" value="S-adenosyl-L-methionine-dependent methyltransferases"/>
    <property type="match status" value="1"/>
</dbReference>
<evidence type="ECO:0000313" key="1">
    <source>
        <dbReference type="EMBL" id="KAF2681433.1"/>
    </source>
</evidence>
<gene>
    <name evidence="1" type="ORF">K458DRAFT_444668</name>
</gene>
<keyword evidence="1" id="KW-0808">Transferase</keyword>
<evidence type="ECO:0000313" key="2">
    <source>
        <dbReference type="Proteomes" id="UP000799291"/>
    </source>
</evidence>
<keyword evidence="1" id="KW-0489">Methyltransferase</keyword>
<dbReference type="AlphaFoldDB" id="A0A6G1IU04"/>
<dbReference type="InterPro" id="IPR029063">
    <property type="entry name" value="SAM-dependent_MTases_sf"/>
</dbReference>
<organism evidence="1 2">
    <name type="scientific">Lentithecium fluviatile CBS 122367</name>
    <dbReference type="NCBI Taxonomy" id="1168545"/>
    <lineage>
        <taxon>Eukaryota</taxon>
        <taxon>Fungi</taxon>
        <taxon>Dikarya</taxon>
        <taxon>Ascomycota</taxon>
        <taxon>Pezizomycotina</taxon>
        <taxon>Dothideomycetes</taxon>
        <taxon>Pleosporomycetidae</taxon>
        <taxon>Pleosporales</taxon>
        <taxon>Massarineae</taxon>
        <taxon>Lentitheciaceae</taxon>
        <taxon>Lentithecium</taxon>
    </lineage>
</organism>
<name>A0A6G1IU04_9PLEO</name>
<accession>A0A6G1IU04</accession>
<dbReference type="PANTHER" id="PTHR43712:SF11">
    <property type="entry name" value="O-METHYLTRANSFERASE (AFU_ORTHOLOGUE AFUA_2G17820)-RELATED"/>
    <property type="match status" value="1"/>
</dbReference>
<keyword evidence="2" id="KW-1185">Reference proteome</keyword>
<dbReference type="GO" id="GO:0032259">
    <property type="term" value="P:methylation"/>
    <property type="evidence" value="ECO:0007669"/>
    <property type="project" value="UniProtKB-KW"/>
</dbReference>
<proteinExistence type="predicted"/>
<reference evidence="1" key="1">
    <citation type="journal article" date="2020" name="Stud. Mycol.">
        <title>101 Dothideomycetes genomes: a test case for predicting lifestyles and emergence of pathogens.</title>
        <authorList>
            <person name="Haridas S."/>
            <person name="Albert R."/>
            <person name="Binder M."/>
            <person name="Bloem J."/>
            <person name="Labutti K."/>
            <person name="Salamov A."/>
            <person name="Andreopoulos B."/>
            <person name="Baker S."/>
            <person name="Barry K."/>
            <person name="Bills G."/>
            <person name="Bluhm B."/>
            <person name="Cannon C."/>
            <person name="Castanera R."/>
            <person name="Culley D."/>
            <person name="Daum C."/>
            <person name="Ezra D."/>
            <person name="Gonzalez J."/>
            <person name="Henrissat B."/>
            <person name="Kuo A."/>
            <person name="Liang C."/>
            <person name="Lipzen A."/>
            <person name="Lutzoni F."/>
            <person name="Magnuson J."/>
            <person name="Mondo S."/>
            <person name="Nolan M."/>
            <person name="Ohm R."/>
            <person name="Pangilinan J."/>
            <person name="Park H.-J."/>
            <person name="Ramirez L."/>
            <person name="Alfaro M."/>
            <person name="Sun H."/>
            <person name="Tritt A."/>
            <person name="Yoshinaga Y."/>
            <person name="Zwiers L.-H."/>
            <person name="Turgeon B."/>
            <person name="Goodwin S."/>
            <person name="Spatafora J."/>
            <person name="Crous P."/>
            <person name="Grigoriev I."/>
        </authorList>
    </citation>
    <scope>NUCLEOTIDE SEQUENCE</scope>
    <source>
        <strain evidence="1">CBS 122367</strain>
    </source>
</reference>
<protein>
    <submittedName>
        <fullName evidence="1">S-adenosyl-L-methionine-dependent methyltransferase</fullName>
    </submittedName>
</protein>
<dbReference type="EMBL" id="MU005591">
    <property type="protein sequence ID" value="KAF2681433.1"/>
    <property type="molecule type" value="Genomic_DNA"/>
</dbReference>
<dbReference type="Proteomes" id="UP000799291">
    <property type="component" value="Unassembled WGS sequence"/>
</dbReference>